<dbReference type="Pfam" id="PF07596">
    <property type="entry name" value="SBP_bac_10"/>
    <property type="match status" value="1"/>
</dbReference>
<dbReference type="PANTHER" id="PTHR30093:SF2">
    <property type="entry name" value="TYPE II SECRETION SYSTEM PROTEIN H"/>
    <property type="match status" value="1"/>
</dbReference>
<keyword evidence="1" id="KW-1133">Transmembrane helix</keyword>
<gene>
    <name evidence="3" type="ORF">EC9_08050</name>
</gene>
<sequence>MSTRPLRNRPTAAGFTLVELLVVIAIIGVLVGLLLPAVQQAREAARRLQCQNKLKQIGLALHNYHDTHRSFASGTVVGSKSPASNWCSFPNDGSGGKNGAPWTVLILPFIEQNNLYDQFDFDEKFTGFAEHDPGGTQPHGSANNHALFLLENENYLCPSDPNATGNHCNYFGVMGGASDNPSGPNCNNGGDRYFFTQGLLFVDSKMRFRDITDGSSNVYMVAESKYLLRPGGRGTATPNAHWGWASSITSVEAGGEVPGVLIAARWQINFFDGDGSRDDTLYANRNPMHGSFSSRHPGGCQVVMGDASVHFLSETIDLTTHRNLGDRGNGSPVGLSF</sequence>
<protein>
    <recommendedName>
        <fullName evidence="2">DUF1559 domain-containing protein</fullName>
    </recommendedName>
</protein>
<feature type="transmembrane region" description="Helical" evidence="1">
    <location>
        <begin position="12"/>
        <end position="38"/>
    </location>
</feature>
<dbReference type="OrthoDB" id="267520at2"/>
<dbReference type="SUPFAM" id="SSF54523">
    <property type="entry name" value="Pili subunits"/>
    <property type="match status" value="1"/>
</dbReference>
<proteinExistence type="predicted"/>
<reference evidence="3 4" key="1">
    <citation type="submission" date="2019-02" db="EMBL/GenBank/DDBJ databases">
        <title>Deep-cultivation of Planctomycetes and their phenomic and genomic characterization uncovers novel biology.</title>
        <authorList>
            <person name="Wiegand S."/>
            <person name="Jogler M."/>
            <person name="Boedeker C."/>
            <person name="Pinto D."/>
            <person name="Vollmers J."/>
            <person name="Rivas-Marin E."/>
            <person name="Kohn T."/>
            <person name="Peeters S.H."/>
            <person name="Heuer A."/>
            <person name="Rast P."/>
            <person name="Oberbeckmann S."/>
            <person name="Bunk B."/>
            <person name="Jeske O."/>
            <person name="Meyerdierks A."/>
            <person name="Storesund J.E."/>
            <person name="Kallscheuer N."/>
            <person name="Luecker S."/>
            <person name="Lage O.M."/>
            <person name="Pohl T."/>
            <person name="Merkel B.J."/>
            <person name="Hornburger P."/>
            <person name="Mueller R.-W."/>
            <person name="Bruemmer F."/>
            <person name="Labrenz M."/>
            <person name="Spormann A.M."/>
            <person name="Op den Camp H."/>
            <person name="Overmann J."/>
            <person name="Amann R."/>
            <person name="Jetten M.S.M."/>
            <person name="Mascher T."/>
            <person name="Medema M.H."/>
            <person name="Devos D.P."/>
            <person name="Kaster A.-K."/>
            <person name="Ovreas L."/>
            <person name="Rohde M."/>
            <person name="Galperin M.Y."/>
            <person name="Jogler C."/>
        </authorList>
    </citation>
    <scope>NUCLEOTIDE SEQUENCE [LARGE SCALE GENOMIC DNA]</scope>
    <source>
        <strain evidence="3 4">EC9</strain>
    </source>
</reference>
<dbReference type="EMBL" id="CP036261">
    <property type="protein sequence ID" value="QDS86632.1"/>
    <property type="molecule type" value="Genomic_DNA"/>
</dbReference>
<feature type="domain" description="DUF1559" evidence="2">
    <location>
        <begin position="39"/>
        <end position="318"/>
    </location>
</feature>
<dbReference type="PANTHER" id="PTHR30093">
    <property type="entry name" value="GENERAL SECRETION PATHWAY PROTEIN G"/>
    <property type="match status" value="1"/>
</dbReference>
<evidence type="ECO:0000313" key="4">
    <source>
        <dbReference type="Proteomes" id="UP000319557"/>
    </source>
</evidence>
<dbReference type="KEGG" id="ruv:EC9_08050"/>
<dbReference type="InterPro" id="IPR045584">
    <property type="entry name" value="Pilin-like"/>
</dbReference>
<keyword evidence="1" id="KW-0812">Transmembrane</keyword>
<dbReference type="NCBIfam" id="TIGR04294">
    <property type="entry name" value="pre_pil_HX9DG"/>
    <property type="match status" value="1"/>
</dbReference>
<dbReference type="Gene3D" id="3.30.700.10">
    <property type="entry name" value="Glycoprotein, Type 4 Pilin"/>
    <property type="match status" value="1"/>
</dbReference>
<dbReference type="InterPro" id="IPR012902">
    <property type="entry name" value="N_methyl_site"/>
</dbReference>
<organism evidence="3 4">
    <name type="scientific">Rosistilla ulvae</name>
    <dbReference type="NCBI Taxonomy" id="1930277"/>
    <lineage>
        <taxon>Bacteria</taxon>
        <taxon>Pseudomonadati</taxon>
        <taxon>Planctomycetota</taxon>
        <taxon>Planctomycetia</taxon>
        <taxon>Pirellulales</taxon>
        <taxon>Pirellulaceae</taxon>
        <taxon>Rosistilla</taxon>
    </lineage>
</organism>
<dbReference type="InterPro" id="IPR027558">
    <property type="entry name" value="Pre_pil_HX9DG_C"/>
</dbReference>
<dbReference type="Pfam" id="PF07963">
    <property type="entry name" value="N_methyl"/>
    <property type="match status" value="1"/>
</dbReference>
<dbReference type="PROSITE" id="PS00409">
    <property type="entry name" value="PROKAR_NTER_METHYL"/>
    <property type="match status" value="1"/>
</dbReference>
<dbReference type="NCBIfam" id="TIGR02532">
    <property type="entry name" value="IV_pilin_GFxxxE"/>
    <property type="match status" value="1"/>
</dbReference>
<accession>A0A517LVI2</accession>
<dbReference type="RefSeq" id="WP_145342507.1">
    <property type="nucleotide sequence ID" value="NZ_CP036261.1"/>
</dbReference>
<name>A0A517LVI2_9BACT</name>
<keyword evidence="4" id="KW-1185">Reference proteome</keyword>
<keyword evidence="1" id="KW-0472">Membrane</keyword>
<dbReference type="InterPro" id="IPR011453">
    <property type="entry name" value="DUF1559"/>
</dbReference>
<evidence type="ECO:0000313" key="3">
    <source>
        <dbReference type="EMBL" id="QDS86632.1"/>
    </source>
</evidence>
<dbReference type="Proteomes" id="UP000319557">
    <property type="component" value="Chromosome"/>
</dbReference>
<dbReference type="AlphaFoldDB" id="A0A517LVI2"/>
<evidence type="ECO:0000256" key="1">
    <source>
        <dbReference type="SAM" id="Phobius"/>
    </source>
</evidence>
<evidence type="ECO:0000259" key="2">
    <source>
        <dbReference type="Pfam" id="PF07596"/>
    </source>
</evidence>